<evidence type="ECO:0000256" key="1">
    <source>
        <dbReference type="SAM" id="Phobius"/>
    </source>
</evidence>
<dbReference type="EMBL" id="CP009249">
    <property type="protein sequence ID" value="APT93475.1"/>
    <property type="molecule type" value="Genomic_DNA"/>
</dbReference>
<keyword evidence="1" id="KW-0472">Membrane</keyword>
<protein>
    <submittedName>
        <fullName evidence="2">Uncharacterized protein</fullName>
    </submittedName>
</protein>
<dbReference type="AlphaFoldDB" id="A0A1L7D5U1"/>
<dbReference type="RefSeq" id="WP_075736102.1">
    <property type="nucleotide sequence ID" value="NZ_CP009249.1"/>
</dbReference>
<accession>A0A1L7D5U1</accession>
<dbReference type="OrthoDB" id="4774281at2"/>
<reference evidence="2 3" key="1">
    <citation type="submission" date="2014-08" db="EMBL/GenBank/DDBJ databases">
        <title>Complete genome sequence of Corynebacterium phocae M408/89/1(T)(=DSM 44612(T)), isolated from the common seal (Phoca vitulina).</title>
        <authorList>
            <person name="Ruckert C."/>
            <person name="Albersmeier A."/>
            <person name="Winkler A."/>
            <person name="Kalinowski J."/>
        </authorList>
    </citation>
    <scope>NUCLEOTIDE SEQUENCE [LARGE SCALE GENOMIC DNA]</scope>
    <source>
        <strain evidence="2 3">M408/89/1</strain>
    </source>
</reference>
<evidence type="ECO:0000313" key="3">
    <source>
        <dbReference type="Proteomes" id="UP000185491"/>
    </source>
</evidence>
<organism evidence="2 3">
    <name type="scientific">Corynebacterium phocae</name>
    <dbReference type="NCBI Taxonomy" id="161895"/>
    <lineage>
        <taxon>Bacteria</taxon>
        <taxon>Bacillati</taxon>
        <taxon>Actinomycetota</taxon>
        <taxon>Actinomycetes</taxon>
        <taxon>Mycobacteriales</taxon>
        <taxon>Corynebacteriaceae</taxon>
        <taxon>Corynebacterium</taxon>
    </lineage>
</organism>
<evidence type="ECO:0000313" key="2">
    <source>
        <dbReference type="EMBL" id="APT93475.1"/>
    </source>
</evidence>
<keyword evidence="1" id="KW-1133">Transmembrane helix</keyword>
<keyword evidence="1" id="KW-0812">Transmembrane</keyword>
<name>A0A1L7D5U1_9CORY</name>
<sequence>MTWEHPENDLERDIDRANLVRPEPKTFDDLADAPDPARNAQSSRQAFWFLVTVTAVSLILGLGSLLIFRLIGGPDCGPNTWICSDTQRFIWMPLAFATPLFGLAGAFVITLRKLRAYLRWGVWMGVFWFFALYFLLWGINILQVFLDWQLANSH</sequence>
<proteinExistence type="predicted"/>
<dbReference type="Proteomes" id="UP000185491">
    <property type="component" value="Chromosome"/>
</dbReference>
<feature type="transmembrane region" description="Helical" evidence="1">
    <location>
        <begin position="123"/>
        <end position="146"/>
    </location>
</feature>
<gene>
    <name evidence="2" type="ORF">CPHO_11885</name>
</gene>
<dbReference type="STRING" id="161895.CPHO_11885"/>
<keyword evidence="3" id="KW-1185">Reference proteome</keyword>
<feature type="transmembrane region" description="Helical" evidence="1">
    <location>
        <begin position="47"/>
        <end position="70"/>
    </location>
</feature>
<feature type="transmembrane region" description="Helical" evidence="1">
    <location>
        <begin position="90"/>
        <end position="111"/>
    </location>
</feature>
<dbReference type="KEGG" id="cpho:CPHO_11885"/>